<reference evidence="1" key="1">
    <citation type="submission" date="2022-11" db="EMBL/GenBank/DDBJ databases">
        <title>Genome Sequence of Boeremia exigua.</title>
        <authorList>
            <person name="Buettner E."/>
        </authorList>
    </citation>
    <scope>NUCLEOTIDE SEQUENCE</scope>
    <source>
        <strain evidence="1">CU02</strain>
    </source>
</reference>
<accession>A0ACC2I954</accession>
<evidence type="ECO:0000313" key="1">
    <source>
        <dbReference type="EMBL" id="KAJ8111700.1"/>
    </source>
</evidence>
<sequence length="310" mass="32933">MADPSYTAAKPGEFFCPRGGTWYACETGTKFLGCCTADPCKNGCFGDILRPAGRSTSLANLSPGGSCGGQTPMWTCEMAPTFWGCCNEDPCMNNSTCPPGKLEPAFWDRPDQYYYFHDLNVALSSTVPEPTAFSTASSTPSSSPTSSPPPTVAQSSSKVSSAVIGGAVGGSVALLLIIAAVIFFLCRRRRNKKKVETEPPNSSVVPKAELASPTTSTMPSPPPTYQWDSSGHSPQQKWAHHQNGPQEMPADSRRSELYTPIVGPAELNGESEARELESPENTPRPAQGEFPTQKTQQGLGVNIDMGGSGK</sequence>
<evidence type="ECO:0000313" key="2">
    <source>
        <dbReference type="Proteomes" id="UP001153331"/>
    </source>
</evidence>
<proteinExistence type="predicted"/>
<keyword evidence="2" id="KW-1185">Reference proteome</keyword>
<comment type="caution">
    <text evidence="1">The sequence shown here is derived from an EMBL/GenBank/DDBJ whole genome shotgun (WGS) entry which is preliminary data.</text>
</comment>
<protein>
    <submittedName>
        <fullName evidence="1">Uncharacterized protein</fullName>
    </submittedName>
</protein>
<dbReference type="EMBL" id="JAPHNI010000382">
    <property type="protein sequence ID" value="KAJ8111700.1"/>
    <property type="molecule type" value="Genomic_DNA"/>
</dbReference>
<dbReference type="Proteomes" id="UP001153331">
    <property type="component" value="Unassembled WGS sequence"/>
</dbReference>
<gene>
    <name evidence="1" type="ORF">OPT61_g5765</name>
</gene>
<organism evidence="1 2">
    <name type="scientific">Boeremia exigua</name>
    <dbReference type="NCBI Taxonomy" id="749465"/>
    <lineage>
        <taxon>Eukaryota</taxon>
        <taxon>Fungi</taxon>
        <taxon>Dikarya</taxon>
        <taxon>Ascomycota</taxon>
        <taxon>Pezizomycotina</taxon>
        <taxon>Dothideomycetes</taxon>
        <taxon>Pleosporomycetidae</taxon>
        <taxon>Pleosporales</taxon>
        <taxon>Pleosporineae</taxon>
        <taxon>Didymellaceae</taxon>
        <taxon>Boeremia</taxon>
    </lineage>
</organism>
<name>A0ACC2I954_9PLEO</name>